<accession>A0A1H8YW63</accession>
<gene>
    <name evidence="1" type="ORF">SAMN04488558_10142</name>
</gene>
<proteinExistence type="predicted"/>
<sequence length="103" mass="11950">MKISIVPRAAQWFEEEVGLPEGCGIRFKARLYGNSQIMKGYALGFEPNQPSPDTQTVLRTDHGLLLFIEDDDLWFFDGHDLLIDFDEELKEPKYIYQLPTDQQ</sequence>
<protein>
    <submittedName>
        <fullName evidence="1">Uncharacterized protein YneR</fullName>
    </submittedName>
</protein>
<dbReference type="RefSeq" id="WP_092569566.1">
    <property type="nucleotide sequence ID" value="NZ_CP149446.1"/>
</dbReference>
<dbReference type="Proteomes" id="UP000198833">
    <property type="component" value="Unassembled WGS sequence"/>
</dbReference>
<dbReference type="OrthoDB" id="1645729at2"/>
<dbReference type="STRING" id="89093.SAMN04488558_10142"/>
<reference evidence="1 2" key="1">
    <citation type="submission" date="2016-10" db="EMBL/GenBank/DDBJ databases">
        <authorList>
            <person name="de Groot N.N."/>
        </authorList>
    </citation>
    <scope>NUCLEOTIDE SEQUENCE [LARGE SCALE GENOMIC DNA]</scope>
    <source>
        <strain evidence="1 2">DSM 15695</strain>
    </source>
</reference>
<evidence type="ECO:0000313" key="1">
    <source>
        <dbReference type="EMBL" id="SEP56362.1"/>
    </source>
</evidence>
<dbReference type="InterPro" id="IPR035903">
    <property type="entry name" value="HesB-like_dom_sf"/>
</dbReference>
<keyword evidence="2" id="KW-1185">Reference proteome</keyword>
<organism evidence="1 2">
    <name type="scientific">Ignavigranum ruoffiae</name>
    <dbReference type="NCBI Taxonomy" id="89093"/>
    <lineage>
        <taxon>Bacteria</taxon>
        <taxon>Bacillati</taxon>
        <taxon>Bacillota</taxon>
        <taxon>Bacilli</taxon>
        <taxon>Lactobacillales</taxon>
        <taxon>Aerococcaceae</taxon>
        <taxon>Ignavigranum</taxon>
    </lineage>
</organism>
<evidence type="ECO:0000313" key="2">
    <source>
        <dbReference type="Proteomes" id="UP000198833"/>
    </source>
</evidence>
<name>A0A1H8YW63_9LACT</name>
<dbReference type="SUPFAM" id="SSF89360">
    <property type="entry name" value="HesB-like domain"/>
    <property type="match status" value="1"/>
</dbReference>
<dbReference type="AlphaFoldDB" id="A0A1H8YW63"/>
<dbReference type="EMBL" id="FOEN01000001">
    <property type="protein sequence ID" value="SEP56362.1"/>
    <property type="molecule type" value="Genomic_DNA"/>
</dbReference>